<feature type="transmembrane region" description="Helical" evidence="6">
    <location>
        <begin position="27"/>
        <end position="45"/>
    </location>
</feature>
<gene>
    <name evidence="7" type="ordered locus">Mlab_1390</name>
</gene>
<dbReference type="NCBIfam" id="TIGR02454">
    <property type="entry name" value="ECF_T_CbiQ"/>
    <property type="match status" value="1"/>
</dbReference>
<dbReference type="InterPro" id="IPR051611">
    <property type="entry name" value="ECF_transporter_component"/>
</dbReference>
<dbReference type="Proteomes" id="UP000000365">
    <property type="component" value="Chromosome"/>
</dbReference>
<evidence type="ECO:0000256" key="1">
    <source>
        <dbReference type="ARBA" id="ARBA00004651"/>
    </source>
</evidence>
<feature type="transmembrane region" description="Helical" evidence="6">
    <location>
        <begin position="81"/>
        <end position="102"/>
    </location>
</feature>
<feature type="transmembrane region" description="Helical" evidence="6">
    <location>
        <begin position="168"/>
        <end position="187"/>
    </location>
</feature>
<dbReference type="PANTHER" id="PTHR34857:SF2">
    <property type="entry name" value="SLL0384 PROTEIN"/>
    <property type="match status" value="1"/>
</dbReference>
<evidence type="ECO:0000256" key="2">
    <source>
        <dbReference type="ARBA" id="ARBA00022475"/>
    </source>
</evidence>
<dbReference type="InterPro" id="IPR012809">
    <property type="entry name" value="ECF_CbiQ"/>
</dbReference>
<evidence type="ECO:0000313" key="7">
    <source>
        <dbReference type="EMBL" id="ABN07556.1"/>
    </source>
</evidence>
<protein>
    <submittedName>
        <fullName evidence="7">Cobalt ABC transporter, inner membrane subunit CbiQ</fullName>
    </submittedName>
</protein>
<keyword evidence="4 6" id="KW-1133">Transmembrane helix</keyword>
<dbReference type="GeneID" id="4795686"/>
<dbReference type="STRING" id="410358.Mlab_1390"/>
<feature type="transmembrane region" description="Helical" evidence="6">
    <location>
        <begin position="122"/>
        <end position="147"/>
    </location>
</feature>
<evidence type="ECO:0000256" key="5">
    <source>
        <dbReference type="ARBA" id="ARBA00023136"/>
    </source>
</evidence>
<dbReference type="HOGENOM" id="CLU_056469_1_2_2"/>
<dbReference type="eggNOG" id="arCOG02250">
    <property type="taxonomic scope" value="Archaea"/>
</dbReference>
<name>A2STA0_METLZ</name>
<accession>A2STA0</accession>
<keyword evidence="2" id="KW-1003">Cell membrane</keyword>
<dbReference type="Pfam" id="PF02361">
    <property type="entry name" value="CbiQ"/>
    <property type="match status" value="1"/>
</dbReference>
<dbReference type="PANTHER" id="PTHR34857">
    <property type="entry name" value="SLL0384 PROTEIN"/>
    <property type="match status" value="1"/>
</dbReference>
<dbReference type="CDD" id="cd16914">
    <property type="entry name" value="EcfT"/>
    <property type="match status" value="1"/>
</dbReference>
<evidence type="ECO:0000256" key="4">
    <source>
        <dbReference type="ARBA" id="ARBA00022989"/>
    </source>
</evidence>
<dbReference type="EMBL" id="CP000559">
    <property type="protein sequence ID" value="ABN07556.1"/>
    <property type="molecule type" value="Genomic_DNA"/>
</dbReference>
<evidence type="ECO:0000313" key="8">
    <source>
        <dbReference type="Proteomes" id="UP000000365"/>
    </source>
</evidence>
<feature type="transmembrane region" description="Helical" evidence="6">
    <location>
        <begin position="260"/>
        <end position="280"/>
    </location>
</feature>
<dbReference type="InterPro" id="IPR003339">
    <property type="entry name" value="ABC/ECF_trnsptr_transmembrane"/>
</dbReference>
<sequence length="281" mass="32447">MTLIDELFDIEHEAYRKSPVHSMDGRVKLILCLLGLLVTIVLPYVRIGDQIIPWPQLFALLVIYMLFWCLYLMSGASIRYYLVRLVLIMPFGLFFIILQPFFGNPYYDLYHVLFSFPLGVTMYWESLIFGCSLFAKFVISLSFIILLSATTTMQGMLEAASRLHIPKLFITVMSLTVRYIFVFALIFQKIQSAFACKCFTWSDRHLPLAYRLRVIGNAAGSLFIRAIDQGERTYVSMCCRGYAADSAMHFSKKPLVFAEWIFLFFGVGYLLLFPALVYMIF</sequence>
<proteinExistence type="predicted"/>
<keyword evidence="8" id="KW-1185">Reference proteome</keyword>
<dbReference type="OrthoDB" id="51610at2157"/>
<dbReference type="GO" id="GO:0043190">
    <property type="term" value="C:ATP-binding cassette (ABC) transporter complex"/>
    <property type="evidence" value="ECO:0007669"/>
    <property type="project" value="InterPro"/>
</dbReference>
<keyword evidence="5 6" id="KW-0472">Membrane</keyword>
<keyword evidence="3 6" id="KW-0812">Transmembrane</keyword>
<dbReference type="GO" id="GO:0006824">
    <property type="term" value="P:cobalt ion transport"/>
    <property type="evidence" value="ECO:0007669"/>
    <property type="project" value="InterPro"/>
</dbReference>
<evidence type="ECO:0000256" key="3">
    <source>
        <dbReference type="ARBA" id="ARBA00022692"/>
    </source>
</evidence>
<feature type="transmembrane region" description="Helical" evidence="6">
    <location>
        <begin position="51"/>
        <end position="74"/>
    </location>
</feature>
<dbReference type="AlphaFoldDB" id="A2STA0"/>
<evidence type="ECO:0000256" key="6">
    <source>
        <dbReference type="SAM" id="Phobius"/>
    </source>
</evidence>
<dbReference type="KEGG" id="mla:Mlab_1390"/>
<comment type="subcellular location">
    <subcellularLocation>
        <location evidence="1">Cell membrane</location>
        <topology evidence="1">Multi-pass membrane protein</topology>
    </subcellularLocation>
</comment>
<organism evidence="7 8">
    <name type="scientific">Methanocorpusculum labreanum (strain ATCC 43576 / DSM 4855 / Z)</name>
    <dbReference type="NCBI Taxonomy" id="410358"/>
    <lineage>
        <taxon>Archaea</taxon>
        <taxon>Methanobacteriati</taxon>
        <taxon>Methanobacteriota</taxon>
        <taxon>Stenosarchaea group</taxon>
        <taxon>Methanomicrobia</taxon>
        <taxon>Methanomicrobiales</taxon>
        <taxon>Methanocorpusculaceae</taxon>
        <taxon>Methanocorpusculum</taxon>
    </lineage>
</organism>
<dbReference type="RefSeq" id="WP_011833759.1">
    <property type="nucleotide sequence ID" value="NC_008942.1"/>
</dbReference>
<reference evidence="7 8" key="1">
    <citation type="journal article" date="2009" name="Stand. Genomic Sci.">
        <title>Complete genome sequence of Methanocorpusculum labreanum type strain Z.</title>
        <authorList>
            <person name="Anderson I.J."/>
            <person name="Sieprawska-Lupa M."/>
            <person name="Goltsman E."/>
            <person name="Lapidus A."/>
            <person name="Copeland A."/>
            <person name="Glavina Del Rio T."/>
            <person name="Tice H."/>
            <person name="Dalin E."/>
            <person name="Barry K."/>
            <person name="Pitluck S."/>
            <person name="Hauser L."/>
            <person name="Land M."/>
            <person name="Lucas S."/>
            <person name="Richardson P."/>
            <person name="Whitman W.B."/>
            <person name="Kyrpides N.C."/>
        </authorList>
    </citation>
    <scope>NUCLEOTIDE SEQUENCE [LARGE SCALE GENOMIC DNA]</scope>
    <source>
        <strain evidence="8">ATCC 43576 / DSM 4855 / Z</strain>
    </source>
</reference>